<accession>A0A7W7QQC3</accession>
<dbReference type="CDD" id="cd06533">
    <property type="entry name" value="Glyco_transf_WecG_TagA"/>
    <property type="match status" value="1"/>
</dbReference>
<name>A0A7W7QQC3_9ACTN</name>
<keyword evidence="2 5" id="KW-0808">Transferase</keyword>
<keyword evidence="1 5" id="KW-0328">Glycosyltransferase</keyword>
<dbReference type="Proteomes" id="UP000552644">
    <property type="component" value="Unassembled WGS sequence"/>
</dbReference>
<dbReference type="EMBL" id="JACHJP010000005">
    <property type="protein sequence ID" value="MBB4917822.1"/>
    <property type="molecule type" value="Genomic_DNA"/>
</dbReference>
<proteinExistence type="predicted"/>
<protein>
    <submittedName>
        <fullName evidence="5">N-acetylglucosaminyldiphosphoundecaprenol N-acetyl-beta-D-mannosaminyltransferase</fullName>
        <ecNumber evidence="5">2.4.1.187</ecNumber>
    </submittedName>
</protein>
<feature type="region of interest" description="Disordered" evidence="3">
    <location>
        <begin position="1"/>
        <end position="24"/>
    </location>
</feature>
<keyword evidence="6" id="KW-1185">Reference proteome</keyword>
<keyword evidence="4" id="KW-0472">Membrane</keyword>
<evidence type="ECO:0000256" key="1">
    <source>
        <dbReference type="ARBA" id="ARBA00022676"/>
    </source>
</evidence>
<dbReference type="InterPro" id="IPR004629">
    <property type="entry name" value="WecG_TagA_CpsF"/>
</dbReference>
<evidence type="ECO:0000256" key="2">
    <source>
        <dbReference type="ARBA" id="ARBA00022679"/>
    </source>
</evidence>
<dbReference type="AlphaFoldDB" id="A0A7W7QQC3"/>
<comment type="caution">
    <text evidence="5">The sequence shown here is derived from an EMBL/GenBank/DDBJ whole genome shotgun (WGS) entry which is preliminary data.</text>
</comment>
<dbReference type="Pfam" id="PF03808">
    <property type="entry name" value="Glyco_tran_WecG"/>
    <property type="match status" value="1"/>
</dbReference>
<evidence type="ECO:0000256" key="4">
    <source>
        <dbReference type="SAM" id="Phobius"/>
    </source>
</evidence>
<dbReference type="NCBIfam" id="TIGR00696">
    <property type="entry name" value="wecG_tagA_cpsF"/>
    <property type="match status" value="1"/>
</dbReference>
<keyword evidence="4" id="KW-1133">Transmembrane helix</keyword>
<dbReference type="PANTHER" id="PTHR34136:SF1">
    <property type="entry name" value="UDP-N-ACETYL-D-MANNOSAMINURONIC ACID TRANSFERASE"/>
    <property type="match status" value="1"/>
</dbReference>
<organism evidence="5 6">
    <name type="scientific">Streptosporangium saharense</name>
    <dbReference type="NCBI Taxonomy" id="1706840"/>
    <lineage>
        <taxon>Bacteria</taxon>
        <taxon>Bacillati</taxon>
        <taxon>Actinomycetota</taxon>
        <taxon>Actinomycetes</taxon>
        <taxon>Streptosporangiales</taxon>
        <taxon>Streptosporangiaceae</taxon>
        <taxon>Streptosporangium</taxon>
    </lineage>
</organism>
<keyword evidence="4" id="KW-0812">Transmembrane</keyword>
<gene>
    <name evidence="5" type="ORF">FHS44_004942</name>
</gene>
<dbReference type="EC" id="2.4.1.187" evidence="5"/>
<dbReference type="RefSeq" id="WP_184718440.1">
    <property type="nucleotide sequence ID" value="NZ_JACHJP010000005.1"/>
</dbReference>
<dbReference type="GO" id="GO:0047244">
    <property type="term" value="F:N-acetylglucosaminyldiphosphoundecaprenol N-acetyl-beta-D-mannosaminyltransferase activity"/>
    <property type="evidence" value="ECO:0007669"/>
    <property type="project" value="UniProtKB-EC"/>
</dbReference>
<evidence type="ECO:0000256" key="3">
    <source>
        <dbReference type="SAM" id="MobiDB-lite"/>
    </source>
</evidence>
<dbReference type="PANTHER" id="PTHR34136">
    <property type="match status" value="1"/>
</dbReference>
<evidence type="ECO:0000313" key="5">
    <source>
        <dbReference type="EMBL" id="MBB4917822.1"/>
    </source>
</evidence>
<evidence type="ECO:0000313" key="6">
    <source>
        <dbReference type="Proteomes" id="UP000552644"/>
    </source>
</evidence>
<feature type="transmembrane region" description="Helical" evidence="4">
    <location>
        <begin position="212"/>
        <end position="229"/>
    </location>
</feature>
<reference evidence="5 6" key="1">
    <citation type="submission" date="2020-08" db="EMBL/GenBank/DDBJ databases">
        <title>Genomic Encyclopedia of Type Strains, Phase III (KMG-III): the genomes of soil and plant-associated and newly described type strains.</title>
        <authorList>
            <person name="Whitman W."/>
        </authorList>
    </citation>
    <scope>NUCLEOTIDE SEQUENCE [LARGE SCALE GENOMIC DNA]</scope>
    <source>
        <strain evidence="5 6">CECT 8840</strain>
    </source>
</reference>
<sequence>MATGTARTQGRRRRDKTLDRARDEAARKRRRVRVAGLVLDPMSEGEVVDHVIASLKCGEGGHLVTPNVDIGWAVARDPEARELVENADLAVADGMPLVWAADLLGTPVPGRVTGADLIWSLSEAAAFYRYPVYLLGGPQGAARQAAARLLERHPRLDVVGADAPPPGFETTEEGYAKVKEDLLAAAPRVVFVGLGFPKQDRLIARLRQDMPATWFVGCGAAIAFAAGTARRAPMWMRRSGLEWLFRLINEPGRLARRYLLHDLPFALKLLTVCLLRRLFS</sequence>